<organism evidence="3">
    <name type="scientific">uncultured bacterium URE12</name>
    <dbReference type="NCBI Taxonomy" id="581111"/>
    <lineage>
        <taxon>Bacteria</taxon>
        <taxon>environmental samples</taxon>
    </lineage>
</organism>
<dbReference type="InterPro" id="IPR049522">
    <property type="entry name" value="ART-PolyVal_dom"/>
</dbReference>
<accession>C0JZS2</accession>
<evidence type="ECO:0000313" key="3">
    <source>
        <dbReference type="EMBL" id="ACM90952.1"/>
    </source>
</evidence>
<evidence type="ECO:0000259" key="2">
    <source>
        <dbReference type="Pfam" id="PF18819"/>
    </source>
</evidence>
<protein>
    <submittedName>
        <fullName evidence="3">Uncharacterized protein</fullName>
    </submittedName>
</protein>
<reference evidence="3" key="1">
    <citation type="submission" date="2008-11" db="EMBL/GenBank/DDBJ databases">
        <title>Isolation and characterization of a fructose-1,6-bisphosphatase in Bacteroides sp. from a rumen metagenomic library.</title>
        <authorList>
            <person name="Wang J."/>
            <person name="Liu K."/>
            <person name="Zhao S."/>
            <person name="Bu D."/>
            <person name="Li D."/>
            <person name="Yu P."/>
            <person name="Wei H."/>
            <person name="Zhou L."/>
        </authorList>
    </citation>
    <scope>NUCLEOTIDE SEQUENCE</scope>
</reference>
<feature type="domain" description="Phage MuF C-terminal" evidence="2">
    <location>
        <begin position="143"/>
        <end position="241"/>
    </location>
</feature>
<dbReference type="EMBL" id="FJ529690">
    <property type="protein sequence ID" value="ACM90952.1"/>
    <property type="molecule type" value="Genomic_DNA"/>
</dbReference>
<sequence length="615" mass="68953">MRRAVAERINTDAKQGEAGDPFAYPYPVGRERQAIFNAFDKVFSTLKWETTEQGTKLYQSSYNETGSFGKTIKQFFGVAGRGDKAIYKDILEALKNPKDNVGKIIDLGYVPDIYAAIGFSGKELKATRLTFLKANGKLSKAQLKKYKTHNHNVPKKILRNIGTLIADPLMILESNSVSGRLLAVLDASVYIKGKGHLPVVVVISPEPKSGGYSFIPSVYEHDNLVKQINDADKKYVDYGKSGILYIDKNRVPKCLAYGVKPQPLSMWTSLAHLSTPMNSILSKEDIVKRYGLTDDSSQTLHQSAKSNLPETIEIEGEEKSTRNSEGGLIADTEEGIRNFYKWFGNSKAVDKAGRPLVVYHGGGNDIKIFDYSKIGQQGRSEGSGFEFTANKDLAQGYADRHGGGLYPVYLRIERPILDLDQTTLSDEQKYNFLELFNDKVNQDEEYVSEMGEDSVLSDYGSIDGALSAVQYDKDLDVVNEFINSTHRNKEILEAFAEVAYDGVILTNGSEWHSNGLYVVFNNNQIKSVENTGKFDPGNPNIFYQSSKEPAIFRREDYAWAFRKTGDNRYAIRKINSVIGSLMKELQKRKIDPETKERITRTLRSAIGYKGYLYLL</sequence>
<dbReference type="Pfam" id="PF18819">
    <property type="entry name" value="MuF_C"/>
    <property type="match status" value="1"/>
</dbReference>
<dbReference type="AlphaFoldDB" id="C0JZS2"/>
<feature type="domain" description="ART-PolyVal-like" evidence="1">
    <location>
        <begin position="350"/>
        <end position="530"/>
    </location>
</feature>
<dbReference type="InterPro" id="IPR041131">
    <property type="entry name" value="MuF_C"/>
</dbReference>
<name>C0JZS2_9BACT</name>
<dbReference type="Pfam" id="PF18760">
    <property type="entry name" value="ART-PolyVal"/>
    <property type="match status" value="1"/>
</dbReference>
<proteinExistence type="predicted"/>
<evidence type="ECO:0000259" key="1">
    <source>
        <dbReference type="Pfam" id="PF18760"/>
    </source>
</evidence>